<dbReference type="PROSITE" id="PS50011">
    <property type="entry name" value="PROTEIN_KINASE_DOM"/>
    <property type="match status" value="1"/>
</dbReference>
<protein>
    <recommendedName>
        <fullName evidence="1">non-specific serine/threonine protein kinase</fullName>
        <ecNumber evidence="1">2.7.11.1</ecNumber>
    </recommendedName>
</protein>
<dbReference type="PANTHER" id="PTHR11909">
    <property type="entry name" value="CASEIN KINASE-RELATED"/>
    <property type="match status" value="1"/>
</dbReference>
<dbReference type="STRING" id="53468.A0A0R3UNL3"/>
<proteinExistence type="predicted"/>
<evidence type="ECO:0000256" key="6">
    <source>
        <dbReference type="ARBA" id="ARBA00022840"/>
    </source>
</evidence>
<dbReference type="EC" id="2.7.11.1" evidence="1"/>
<dbReference type="GO" id="GO:0004674">
    <property type="term" value="F:protein serine/threonine kinase activity"/>
    <property type="evidence" value="ECO:0007669"/>
    <property type="project" value="UniProtKB-KW"/>
</dbReference>
<keyword evidence="6" id="KW-0067">ATP-binding</keyword>
<evidence type="ECO:0000259" key="8">
    <source>
        <dbReference type="PROSITE" id="PS50011"/>
    </source>
</evidence>
<feature type="compositionally biased region" description="Polar residues" evidence="7">
    <location>
        <begin position="977"/>
        <end position="995"/>
    </location>
</feature>
<dbReference type="InterPro" id="IPR047916">
    <property type="entry name" value="TTBK_Asator-like_STKc"/>
</dbReference>
<dbReference type="Proteomes" id="UP000267029">
    <property type="component" value="Unassembled WGS sequence"/>
</dbReference>
<dbReference type="PROSITE" id="PS00108">
    <property type="entry name" value="PROTEIN_KINASE_ST"/>
    <property type="match status" value="1"/>
</dbReference>
<dbReference type="GO" id="GO:0005524">
    <property type="term" value="F:ATP binding"/>
    <property type="evidence" value="ECO:0007669"/>
    <property type="project" value="UniProtKB-KW"/>
</dbReference>
<feature type="domain" description="Protein kinase" evidence="8">
    <location>
        <begin position="104"/>
        <end position="483"/>
    </location>
</feature>
<dbReference type="SMART" id="SM00220">
    <property type="entry name" value="S_TKc"/>
    <property type="match status" value="1"/>
</dbReference>
<dbReference type="CDD" id="cd14017">
    <property type="entry name" value="STKc_TTBK"/>
    <property type="match status" value="1"/>
</dbReference>
<evidence type="ECO:0000256" key="4">
    <source>
        <dbReference type="ARBA" id="ARBA00022741"/>
    </source>
</evidence>
<name>A0A0R3UNL3_MESCO</name>
<dbReference type="AlphaFoldDB" id="A0A0R3UNL3"/>
<feature type="region of interest" description="Disordered" evidence="7">
    <location>
        <begin position="601"/>
        <end position="638"/>
    </location>
</feature>
<evidence type="ECO:0000313" key="10">
    <source>
        <dbReference type="Proteomes" id="UP000267029"/>
    </source>
</evidence>
<evidence type="ECO:0000313" key="9">
    <source>
        <dbReference type="EMBL" id="VDD83388.1"/>
    </source>
</evidence>
<accession>A0A0R3UNL3</accession>
<dbReference type="OrthoDB" id="5979581at2759"/>
<keyword evidence="3" id="KW-0808">Transferase</keyword>
<evidence type="ECO:0000256" key="5">
    <source>
        <dbReference type="ARBA" id="ARBA00022777"/>
    </source>
</evidence>
<dbReference type="InterPro" id="IPR000719">
    <property type="entry name" value="Prot_kinase_dom"/>
</dbReference>
<organism evidence="9 10">
    <name type="scientific">Mesocestoides corti</name>
    <name type="common">Flatworm</name>
    <dbReference type="NCBI Taxonomy" id="53468"/>
    <lineage>
        <taxon>Eukaryota</taxon>
        <taxon>Metazoa</taxon>
        <taxon>Spiralia</taxon>
        <taxon>Lophotrochozoa</taxon>
        <taxon>Platyhelminthes</taxon>
        <taxon>Cestoda</taxon>
        <taxon>Eucestoda</taxon>
        <taxon>Cyclophyllidea</taxon>
        <taxon>Mesocestoididae</taxon>
        <taxon>Mesocestoides</taxon>
    </lineage>
</organism>
<keyword evidence="5" id="KW-0418">Kinase</keyword>
<reference evidence="9 10" key="1">
    <citation type="submission" date="2018-10" db="EMBL/GenBank/DDBJ databases">
        <authorList>
            <consortium name="Pathogen Informatics"/>
        </authorList>
    </citation>
    <scope>NUCLEOTIDE SEQUENCE [LARGE SCALE GENOMIC DNA]</scope>
</reference>
<dbReference type="Gene3D" id="3.30.200.20">
    <property type="entry name" value="Phosphorylase Kinase, domain 1"/>
    <property type="match status" value="1"/>
</dbReference>
<dbReference type="InterPro" id="IPR050235">
    <property type="entry name" value="CK1_Ser-Thr_kinase"/>
</dbReference>
<dbReference type="InterPro" id="IPR011009">
    <property type="entry name" value="Kinase-like_dom_sf"/>
</dbReference>
<evidence type="ECO:0000256" key="2">
    <source>
        <dbReference type="ARBA" id="ARBA00022527"/>
    </source>
</evidence>
<dbReference type="Gene3D" id="1.10.510.10">
    <property type="entry name" value="Transferase(Phosphotransferase) domain 1"/>
    <property type="match status" value="1"/>
</dbReference>
<sequence>MDIRAAQGSTAAVREAIAGRLPMDQFSKLAVTGLENGQTRGASPKYEKQQPKRKSTPDLVYQNYHNNHNNVQPIPPSFAVASKTTDDETKKDLLKPGDVLKSRWRVLSKIGGGGFGEIYEAVDTQADSGALESSSLCPLCASKLDGHAHNPASNHASALVQTCTACGRKFVPTATANHDLQRHLSESTIELVDSGNSSTHSDKVTGPDNRIVAVKAESNTQPKQMLRMEVAVMRRLKNKKNFCDLLACGRNARINYIIMTLQGKNLSELRKNSAERCFSRSTSLRIICKCLDAVEAFHSIGFLHRDIKPSNFCLRKDDPTEVCLLDFGLARQFTTTGSLSQLRPPRNSAGFRGTVRYASINAHKYRELGRHDDLWSMYYMLVEFLKGTLPWNKISQKEIVKNKKMETDPIELGVTSGLPKSIASVWVNHLKGLSYYTAPNYRELRRVIENWLSANGVEWNEPYDWDRRPMTHVQSATTFAPLFKRNQVPTRQFVQNSKRLAHHDSSGCLKRLDKRSFGSNMELKRLESEGAEGSTAAFVGRSTAALCEDALTNQSKTQVPGCVTLATENLLQEDGAGNANESSDKVDGKEKLMASHIDLAAIGEPRRPAQGAEPTDKQFLPTGTPQNEKKERSNANQRHKLFTYFGLRRAKSETRPSLADVLNFSGKPQYHRQLSAEARYSLVNSFTSPTSPLPPTPPPHKTAGRENDLVFLHPENRPLLPPTYPTTPPMVPSLFHEDLHNPAARLPPPYRIRRGTVDSPAGQAEAVSTLPTPKPRSRYSDILEATPEEVDKVAEPTDDRNGWFCRDDLQDGFRPTLLSNPYYRFRSRSPTKGESAISPLQLLEVLKTRSSSAEHLEDGISKPSPHLEPKNRQMYRSLNTLAMTTPDPIVYTSQAVTSNNSNGDNSKKDLVRKGNETWLPVIDGRTRSASTDIASNRPASLVVHGAAVGVIRRPTQTLSGKSTINWRPVNPRDKAGTSLSSHMSNPTPSPSDTQK</sequence>
<dbReference type="SUPFAM" id="SSF56112">
    <property type="entry name" value="Protein kinase-like (PK-like)"/>
    <property type="match status" value="1"/>
</dbReference>
<evidence type="ECO:0000256" key="7">
    <source>
        <dbReference type="SAM" id="MobiDB-lite"/>
    </source>
</evidence>
<dbReference type="InterPro" id="IPR008271">
    <property type="entry name" value="Ser/Thr_kinase_AS"/>
</dbReference>
<dbReference type="EMBL" id="UXSR01005710">
    <property type="protein sequence ID" value="VDD83388.1"/>
    <property type="molecule type" value="Genomic_DNA"/>
</dbReference>
<feature type="region of interest" description="Disordered" evidence="7">
    <location>
        <begin position="959"/>
        <end position="995"/>
    </location>
</feature>
<feature type="region of interest" description="Disordered" evidence="7">
    <location>
        <begin position="756"/>
        <end position="778"/>
    </location>
</feature>
<gene>
    <name evidence="9" type="ORF">MCOS_LOCUS9391</name>
</gene>
<evidence type="ECO:0000256" key="1">
    <source>
        <dbReference type="ARBA" id="ARBA00012513"/>
    </source>
</evidence>
<dbReference type="Pfam" id="PF00069">
    <property type="entry name" value="Pkinase"/>
    <property type="match status" value="1"/>
</dbReference>
<keyword evidence="10" id="KW-1185">Reference proteome</keyword>
<keyword evidence="4" id="KW-0547">Nucleotide-binding</keyword>
<evidence type="ECO:0000256" key="3">
    <source>
        <dbReference type="ARBA" id="ARBA00022679"/>
    </source>
</evidence>
<feature type="region of interest" description="Disordered" evidence="7">
    <location>
        <begin position="34"/>
        <end position="56"/>
    </location>
</feature>
<keyword evidence="2" id="KW-0723">Serine/threonine-protein kinase</keyword>